<dbReference type="AlphaFoldDB" id="A0A2P5B4J4"/>
<proteinExistence type="predicted"/>
<feature type="non-terminal residue" evidence="1">
    <location>
        <position position="1"/>
    </location>
</feature>
<dbReference type="InParanoid" id="A0A2P5B4J4"/>
<evidence type="ECO:0000313" key="1">
    <source>
        <dbReference type="EMBL" id="PON43699.1"/>
    </source>
</evidence>
<keyword evidence="2" id="KW-1185">Reference proteome</keyword>
<sequence>ATGVAHEERITQDAIVAVDQVQETTRPVRGVSEEAGQGTCGAQASAWLQTLS</sequence>
<comment type="caution">
    <text evidence="1">The sequence shown here is derived from an EMBL/GenBank/DDBJ whole genome shotgun (WGS) entry which is preliminary data.</text>
</comment>
<protein>
    <submittedName>
        <fullName evidence="1">Uncharacterized protein</fullName>
    </submittedName>
</protein>
<dbReference type="Proteomes" id="UP000237000">
    <property type="component" value="Unassembled WGS sequence"/>
</dbReference>
<evidence type="ECO:0000313" key="2">
    <source>
        <dbReference type="Proteomes" id="UP000237000"/>
    </source>
</evidence>
<dbReference type="EMBL" id="JXTC01000609">
    <property type="protein sequence ID" value="PON43699.1"/>
    <property type="molecule type" value="Genomic_DNA"/>
</dbReference>
<name>A0A2P5B4J4_TREOI</name>
<accession>A0A2P5B4J4</accession>
<reference evidence="2" key="1">
    <citation type="submission" date="2016-06" db="EMBL/GenBank/DDBJ databases">
        <title>Parallel loss of symbiosis genes in relatives of nitrogen-fixing non-legume Parasponia.</title>
        <authorList>
            <person name="Van Velzen R."/>
            <person name="Holmer R."/>
            <person name="Bu F."/>
            <person name="Rutten L."/>
            <person name="Van Zeijl A."/>
            <person name="Liu W."/>
            <person name="Santuari L."/>
            <person name="Cao Q."/>
            <person name="Sharma T."/>
            <person name="Shen D."/>
            <person name="Roswanjaya Y."/>
            <person name="Wardhani T."/>
            <person name="Kalhor M.S."/>
            <person name="Jansen J."/>
            <person name="Van den Hoogen J."/>
            <person name="Gungor B."/>
            <person name="Hartog M."/>
            <person name="Hontelez J."/>
            <person name="Verver J."/>
            <person name="Yang W.-C."/>
            <person name="Schijlen E."/>
            <person name="Repin R."/>
            <person name="Schilthuizen M."/>
            <person name="Schranz E."/>
            <person name="Heidstra R."/>
            <person name="Miyata K."/>
            <person name="Fedorova E."/>
            <person name="Kohlen W."/>
            <person name="Bisseling T."/>
            <person name="Smit S."/>
            <person name="Geurts R."/>
        </authorList>
    </citation>
    <scope>NUCLEOTIDE SEQUENCE [LARGE SCALE GENOMIC DNA]</scope>
    <source>
        <strain evidence="2">cv. RG33-2</strain>
    </source>
</reference>
<gene>
    <name evidence="1" type="ORF">TorRG33x02_333180</name>
</gene>
<organism evidence="1 2">
    <name type="scientific">Trema orientale</name>
    <name type="common">Charcoal tree</name>
    <name type="synonym">Celtis orientalis</name>
    <dbReference type="NCBI Taxonomy" id="63057"/>
    <lineage>
        <taxon>Eukaryota</taxon>
        <taxon>Viridiplantae</taxon>
        <taxon>Streptophyta</taxon>
        <taxon>Embryophyta</taxon>
        <taxon>Tracheophyta</taxon>
        <taxon>Spermatophyta</taxon>
        <taxon>Magnoliopsida</taxon>
        <taxon>eudicotyledons</taxon>
        <taxon>Gunneridae</taxon>
        <taxon>Pentapetalae</taxon>
        <taxon>rosids</taxon>
        <taxon>fabids</taxon>
        <taxon>Rosales</taxon>
        <taxon>Cannabaceae</taxon>
        <taxon>Trema</taxon>
    </lineage>
</organism>